<dbReference type="GO" id="GO:0008270">
    <property type="term" value="F:zinc ion binding"/>
    <property type="evidence" value="ECO:0007669"/>
    <property type="project" value="UniProtKB-KW"/>
</dbReference>
<dbReference type="Proteomes" id="UP000015106">
    <property type="component" value="Chromosome 2"/>
</dbReference>
<dbReference type="InterPro" id="IPR012337">
    <property type="entry name" value="RNaseH-like_sf"/>
</dbReference>
<reference evidence="8" key="2">
    <citation type="submission" date="2018-03" db="EMBL/GenBank/DDBJ databases">
        <title>The Triticum urartu genome reveals the dynamic nature of wheat genome evolution.</title>
        <authorList>
            <person name="Ling H."/>
            <person name="Ma B."/>
            <person name="Shi X."/>
            <person name="Liu H."/>
            <person name="Dong L."/>
            <person name="Sun H."/>
            <person name="Cao Y."/>
            <person name="Gao Q."/>
            <person name="Zheng S."/>
            <person name="Li Y."/>
            <person name="Yu Y."/>
            <person name="Du H."/>
            <person name="Qi M."/>
            <person name="Li Y."/>
            <person name="Yu H."/>
            <person name="Cui Y."/>
            <person name="Wang N."/>
            <person name="Chen C."/>
            <person name="Wu H."/>
            <person name="Zhao Y."/>
            <person name="Zhang J."/>
            <person name="Li Y."/>
            <person name="Zhou W."/>
            <person name="Zhang B."/>
            <person name="Hu W."/>
            <person name="Eijk M."/>
            <person name="Tang J."/>
            <person name="Witsenboer H."/>
            <person name="Zhao S."/>
            <person name="Li Z."/>
            <person name="Zhang A."/>
            <person name="Wang D."/>
            <person name="Liang C."/>
        </authorList>
    </citation>
    <scope>NUCLEOTIDE SEQUENCE [LARGE SCALE GENOMIC DNA]</scope>
    <source>
        <strain evidence="8">cv. G1812</strain>
    </source>
</reference>
<dbReference type="InterPro" id="IPR052035">
    <property type="entry name" value="ZnF_BED_domain_contain"/>
</dbReference>
<keyword evidence="5" id="KW-0539">Nucleus</keyword>
<keyword evidence="3" id="KW-0863">Zinc-finger</keyword>
<reference evidence="9" key="1">
    <citation type="journal article" date="2013" name="Nature">
        <title>Draft genome of the wheat A-genome progenitor Triticum urartu.</title>
        <authorList>
            <person name="Ling H.Q."/>
            <person name="Zhao S."/>
            <person name="Liu D."/>
            <person name="Wang J."/>
            <person name="Sun H."/>
            <person name="Zhang C."/>
            <person name="Fan H."/>
            <person name="Li D."/>
            <person name="Dong L."/>
            <person name="Tao Y."/>
            <person name="Gao C."/>
            <person name="Wu H."/>
            <person name="Li Y."/>
            <person name="Cui Y."/>
            <person name="Guo X."/>
            <person name="Zheng S."/>
            <person name="Wang B."/>
            <person name="Yu K."/>
            <person name="Liang Q."/>
            <person name="Yang W."/>
            <person name="Lou X."/>
            <person name="Chen J."/>
            <person name="Feng M."/>
            <person name="Jian J."/>
            <person name="Zhang X."/>
            <person name="Luo G."/>
            <person name="Jiang Y."/>
            <person name="Liu J."/>
            <person name="Wang Z."/>
            <person name="Sha Y."/>
            <person name="Zhang B."/>
            <person name="Wu H."/>
            <person name="Tang D."/>
            <person name="Shen Q."/>
            <person name="Xue P."/>
            <person name="Zou S."/>
            <person name="Wang X."/>
            <person name="Liu X."/>
            <person name="Wang F."/>
            <person name="Yang Y."/>
            <person name="An X."/>
            <person name="Dong Z."/>
            <person name="Zhang K."/>
            <person name="Zhang X."/>
            <person name="Luo M.C."/>
            <person name="Dvorak J."/>
            <person name="Tong Y."/>
            <person name="Wang J."/>
            <person name="Yang H."/>
            <person name="Li Z."/>
            <person name="Wang D."/>
            <person name="Zhang A."/>
            <person name="Wang J."/>
        </authorList>
    </citation>
    <scope>NUCLEOTIDE SEQUENCE</scope>
    <source>
        <strain evidence="9">cv. G1812</strain>
    </source>
</reference>
<proteinExistence type="predicted"/>
<keyword evidence="9" id="KW-1185">Reference proteome</keyword>
<keyword evidence="4" id="KW-0862">Zinc</keyword>
<evidence type="ECO:0000256" key="3">
    <source>
        <dbReference type="ARBA" id="ARBA00022771"/>
    </source>
</evidence>
<keyword evidence="2" id="KW-0479">Metal-binding</keyword>
<dbReference type="Gramene" id="TuG1812G0200001713.01.T01">
    <property type="protein sequence ID" value="TuG1812G0200001713.01.T01"/>
    <property type="gene ID" value="TuG1812G0200001713.01"/>
</dbReference>
<protein>
    <recommendedName>
        <fullName evidence="7">HAT C-terminal dimerisation domain-containing protein</fullName>
    </recommendedName>
</protein>
<evidence type="ECO:0000313" key="9">
    <source>
        <dbReference type="Proteomes" id="UP000015106"/>
    </source>
</evidence>
<dbReference type="GO" id="GO:0005634">
    <property type="term" value="C:nucleus"/>
    <property type="evidence" value="ECO:0007669"/>
    <property type="project" value="UniProtKB-SubCell"/>
</dbReference>
<sequence length="175" mass="19885">MDAMEEEEDDFDESVDYHEFADLIFISDEEEDGAEGDEEEDDAEEEENVEVASKRKLNSVVWAEFKRVKDAVKWKAKCVYCNKELGGAPKNGTKHLHYHLGICVLRKIKTKSTVASESTFSTSGRVISDHRCSLTPETLEALMCSQDWIRNKYKDGNNGSATSFWTCLQDSQEVK</sequence>
<evidence type="ECO:0000256" key="5">
    <source>
        <dbReference type="ARBA" id="ARBA00023242"/>
    </source>
</evidence>
<organism evidence="8 9">
    <name type="scientific">Triticum urartu</name>
    <name type="common">Red wild einkorn</name>
    <name type="synonym">Crithodium urartu</name>
    <dbReference type="NCBI Taxonomy" id="4572"/>
    <lineage>
        <taxon>Eukaryota</taxon>
        <taxon>Viridiplantae</taxon>
        <taxon>Streptophyta</taxon>
        <taxon>Embryophyta</taxon>
        <taxon>Tracheophyta</taxon>
        <taxon>Spermatophyta</taxon>
        <taxon>Magnoliopsida</taxon>
        <taxon>Liliopsida</taxon>
        <taxon>Poales</taxon>
        <taxon>Poaceae</taxon>
        <taxon>BOP clade</taxon>
        <taxon>Pooideae</taxon>
        <taxon>Triticodae</taxon>
        <taxon>Triticeae</taxon>
        <taxon>Triticinae</taxon>
        <taxon>Triticum</taxon>
    </lineage>
</organism>
<evidence type="ECO:0000256" key="4">
    <source>
        <dbReference type="ARBA" id="ARBA00022833"/>
    </source>
</evidence>
<dbReference type="GO" id="GO:0046983">
    <property type="term" value="F:protein dimerization activity"/>
    <property type="evidence" value="ECO:0007669"/>
    <property type="project" value="InterPro"/>
</dbReference>
<evidence type="ECO:0000256" key="2">
    <source>
        <dbReference type="ARBA" id="ARBA00022723"/>
    </source>
</evidence>
<evidence type="ECO:0000259" key="7">
    <source>
        <dbReference type="Pfam" id="PF05699"/>
    </source>
</evidence>
<feature type="region of interest" description="Disordered" evidence="6">
    <location>
        <begin position="28"/>
        <end position="50"/>
    </location>
</feature>
<reference evidence="8" key="3">
    <citation type="submission" date="2022-06" db="UniProtKB">
        <authorList>
            <consortium name="EnsemblPlants"/>
        </authorList>
    </citation>
    <scope>IDENTIFICATION</scope>
</reference>
<dbReference type="SMART" id="SM00614">
    <property type="entry name" value="ZnF_BED"/>
    <property type="match status" value="1"/>
</dbReference>
<comment type="subcellular location">
    <subcellularLocation>
        <location evidence="1">Nucleus</location>
    </subcellularLocation>
</comment>
<feature type="domain" description="HAT C-terminal dimerisation" evidence="7">
    <location>
        <begin position="112"/>
        <end position="149"/>
    </location>
</feature>
<evidence type="ECO:0000256" key="6">
    <source>
        <dbReference type="SAM" id="MobiDB-lite"/>
    </source>
</evidence>
<dbReference type="EnsemblPlants" id="TuG1812G0200001713.01.T01">
    <property type="protein sequence ID" value="TuG1812G0200001713.01.T01"/>
    <property type="gene ID" value="TuG1812G0200001713.01"/>
</dbReference>
<dbReference type="PANTHER" id="PTHR46481:SF10">
    <property type="entry name" value="ZINC FINGER BED DOMAIN-CONTAINING PROTEIN 39"/>
    <property type="match status" value="1"/>
</dbReference>
<evidence type="ECO:0000256" key="1">
    <source>
        <dbReference type="ARBA" id="ARBA00004123"/>
    </source>
</evidence>
<dbReference type="SUPFAM" id="SSF53098">
    <property type="entry name" value="Ribonuclease H-like"/>
    <property type="match status" value="1"/>
</dbReference>
<dbReference type="InterPro" id="IPR008906">
    <property type="entry name" value="HATC_C_dom"/>
</dbReference>
<dbReference type="SUPFAM" id="SSF57667">
    <property type="entry name" value="beta-beta-alpha zinc fingers"/>
    <property type="match status" value="1"/>
</dbReference>
<accession>A0A8R7TEW6</accession>
<feature type="compositionally biased region" description="Acidic residues" evidence="6">
    <location>
        <begin position="28"/>
        <end position="49"/>
    </location>
</feature>
<dbReference type="PANTHER" id="PTHR46481">
    <property type="entry name" value="ZINC FINGER BED DOMAIN-CONTAINING PROTEIN 4"/>
    <property type="match status" value="1"/>
</dbReference>
<evidence type="ECO:0000313" key="8">
    <source>
        <dbReference type="EnsemblPlants" id="TuG1812G0200001713.01.T01"/>
    </source>
</evidence>
<dbReference type="InterPro" id="IPR036236">
    <property type="entry name" value="Znf_C2H2_sf"/>
</dbReference>
<dbReference type="Pfam" id="PF05699">
    <property type="entry name" value="Dimer_Tnp_hAT"/>
    <property type="match status" value="1"/>
</dbReference>
<name>A0A8R7TEW6_TRIUA</name>
<dbReference type="AlphaFoldDB" id="A0A8R7TEW6"/>